<organism evidence="2 3">
    <name type="scientific">Spiroplasma clarkii</name>
    <dbReference type="NCBI Taxonomy" id="2139"/>
    <lineage>
        <taxon>Bacteria</taxon>
        <taxon>Bacillati</taxon>
        <taxon>Mycoplasmatota</taxon>
        <taxon>Mollicutes</taxon>
        <taxon>Entomoplasmatales</taxon>
        <taxon>Spiroplasmataceae</taxon>
        <taxon>Spiroplasma</taxon>
    </lineage>
</organism>
<dbReference type="KEGG" id="scla:SCLARK_00926"/>
<protein>
    <recommendedName>
        <fullName evidence="4">Spiralin</fullName>
    </recommendedName>
</protein>
<dbReference type="Proteomes" id="UP000231179">
    <property type="component" value="Chromosome"/>
</dbReference>
<dbReference type="PROSITE" id="PS51257">
    <property type="entry name" value="PROKAR_LIPOPROTEIN"/>
    <property type="match status" value="1"/>
</dbReference>
<keyword evidence="1" id="KW-0732">Signal</keyword>
<dbReference type="EMBL" id="CP024870">
    <property type="protein sequence ID" value="ATX70940.1"/>
    <property type="molecule type" value="Genomic_DNA"/>
</dbReference>
<dbReference type="AlphaFoldDB" id="A0A1Y0L0I8"/>
<reference evidence="2 3" key="1">
    <citation type="submission" date="2017-11" db="EMBL/GenBank/DDBJ databases">
        <title>Complete genome sequence of Spiroplasma clarkii CN-5 (DSM 19994).</title>
        <authorList>
            <person name="Tsai Y.-M."/>
            <person name="Chang A."/>
            <person name="Lo W.-S."/>
            <person name="Kuo C.-H."/>
        </authorList>
    </citation>
    <scope>NUCLEOTIDE SEQUENCE [LARGE SCALE GENOMIC DNA]</scope>
    <source>
        <strain evidence="2 3">CN-5</strain>
    </source>
</reference>
<name>A0A1Y0L0I8_9MOLU</name>
<evidence type="ECO:0000313" key="2">
    <source>
        <dbReference type="EMBL" id="ATX70940.1"/>
    </source>
</evidence>
<proteinExistence type="predicted"/>
<accession>A0A1Y0L0I8</accession>
<gene>
    <name evidence="2" type="ORF">SCLAR_v1c06210</name>
</gene>
<keyword evidence="3" id="KW-1185">Reference proteome</keyword>
<dbReference type="InterPro" id="IPR054816">
    <property type="entry name" value="Lipoprotein_mollicutes-type_CS"/>
</dbReference>
<evidence type="ECO:0000313" key="3">
    <source>
        <dbReference type="Proteomes" id="UP000231179"/>
    </source>
</evidence>
<feature type="chain" id="PRO_5013118557" description="Spiralin" evidence="1">
    <location>
        <begin position="20"/>
        <end position="409"/>
    </location>
</feature>
<dbReference type="NCBIfam" id="NF038029">
    <property type="entry name" value="LP_plasma"/>
    <property type="match status" value="1"/>
</dbReference>
<evidence type="ECO:0008006" key="4">
    <source>
        <dbReference type="Google" id="ProtNLM"/>
    </source>
</evidence>
<feature type="signal peptide" evidence="1">
    <location>
        <begin position="1"/>
        <end position="19"/>
    </location>
</feature>
<sequence length="409" mass="41525">MKKLLGLLAATGLVASTGATVVACGETVNALANVTLNNTTKSFEVKDVTIPAFVTGKANFAFESNAATGKSILVVEQMTNLDTSVLKSNVKISLKAGTAKLAADVTEIITVKYNDAVIGTINVTIKKDTESAAVTGTITNPGDQVVLVKASDRVAVTKEITITTTGTVEGLSVSSGTESVATATNVGNKITISIPTTASLNSTSKITVKSATTGVEEISFTVTVKTAGTITKPANIKAAAGIKEEIVIAASDFDLVGKIKVAANPAHATVTYSEQGRKIEFTGLEAALGTNVTVTISSEDTAVEPVTFDVSVVAGFIVQPMDIVRTSGATTVDETLTIAVKGTVTDFTVLTSPETPTGITEVSINPITGVLSYKVAAGLNAEAVTTVTIAATGVTGVTAVTFTVTVSAA</sequence>
<dbReference type="RefSeq" id="WP_100254490.1">
    <property type="nucleotide sequence ID" value="NZ_CP015819.1"/>
</dbReference>
<evidence type="ECO:0000256" key="1">
    <source>
        <dbReference type="SAM" id="SignalP"/>
    </source>
</evidence>